<dbReference type="AlphaFoldDB" id="A0A4R2RKH8"/>
<dbReference type="Pfam" id="PF05103">
    <property type="entry name" value="DivIVA"/>
    <property type="match status" value="1"/>
</dbReference>
<sequence>MKPEELDAILDVKRLKRTFHGYEPGQVQEVLTLVAQLYRELYHQRALLQRELGTYQWKEEYIKAALIRAELTAADIEKAAKEKARLIKATAEAEVAALRKDAREQLRFVEKTLHQIFNDGQVSPEKLRQMND</sequence>
<accession>A0A4R2RKH8</accession>
<gene>
    <name evidence="1" type="ORF">EDD73_11089</name>
</gene>
<dbReference type="InterPro" id="IPR007793">
    <property type="entry name" value="DivIVA_fam"/>
</dbReference>
<protein>
    <submittedName>
        <fullName evidence="1">DivIVA protein</fullName>
    </submittedName>
</protein>
<dbReference type="EMBL" id="SLXT01000010">
    <property type="protein sequence ID" value="TCP64390.1"/>
    <property type="molecule type" value="Genomic_DNA"/>
</dbReference>
<reference evidence="1 2" key="1">
    <citation type="submission" date="2019-03" db="EMBL/GenBank/DDBJ databases">
        <title>Genomic Encyclopedia of Type Strains, Phase IV (KMG-IV): sequencing the most valuable type-strain genomes for metagenomic binning, comparative biology and taxonomic classification.</title>
        <authorList>
            <person name="Goeker M."/>
        </authorList>
    </citation>
    <scope>NUCLEOTIDE SEQUENCE [LARGE SCALE GENOMIC DNA]</scope>
    <source>
        <strain evidence="1 2">DSM 11170</strain>
    </source>
</reference>
<evidence type="ECO:0000313" key="1">
    <source>
        <dbReference type="EMBL" id="TCP64390.1"/>
    </source>
</evidence>
<name>A0A4R2RKH8_9FIRM</name>
<dbReference type="Gene3D" id="6.10.250.660">
    <property type="match status" value="1"/>
</dbReference>
<organism evidence="1 2">
    <name type="scientific">Heliophilum fasciatum</name>
    <dbReference type="NCBI Taxonomy" id="35700"/>
    <lineage>
        <taxon>Bacteria</taxon>
        <taxon>Bacillati</taxon>
        <taxon>Bacillota</taxon>
        <taxon>Clostridia</taxon>
        <taxon>Eubacteriales</taxon>
        <taxon>Heliobacteriaceae</taxon>
        <taxon>Heliophilum</taxon>
    </lineage>
</organism>
<dbReference type="RefSeq" id="WP_165876373.1">
    <property type="nucleotide sequence ID" value="NZ_JAOQNU010000010.1"/>
</dbReference>
<evidence type="ECO:0000313" key="2">
    <source>
        <dbReference type="Proteomes" id="UP000294813"/>
    </source>
</evidence>
<proteinExistence type="predicted"/>
<keyword evidence="2" id="KW-1185">Reference proteome</keyword>
<dbReference type="Proteomes" id="UP000294813">
    <property type="component" value="Unassembled WGS sequence"/>
</dbReference>
<comment type="caution">
    <text evidence="1">The sequence shown here is derived from an EMBL/GenBank/DDBJ whole genome shotgun (WGS) entry which is preliminary data.</text>
</comment>